<keyword evidence="3" id="KW-1185">Reference proteome</keyword>
<protein>
    <submittedName>
        <fullName evidence="2">Uncharacterized protein</fullName>
    </submittedName>
</protein>
<name>A0A6A4G9W7_9AGAR</name>
<dbReference type="Proteomes" id="UP000799118">
    <property type="component" value="Unassembled WGS sequence"/>
</dbReference>
<proteinExistence type="predicted"/>
<feature type="coiled-coil region" evidence="1">
    <location>
        <begin position="41"/>
        <end position="89"/>
    </location>
</feature>
<evidence type="ECO:0000313" key="3">
    <source>
        <dbReference type="Proteomes" id="UP000799118"/>
    </source>
</evidence>
<dbReference type="EMBL" id="ML771886">
    <property type="protein sequence ID" value="KAE9382272.1"/>
    <property type="molecule type" value="Genomic_DNA"/>
</dbReference>
<feature type="non-terminal residue" evidence="2">
    <location>
        <position position="105"/>
    </location>
</feature>
<dbReference type="AlphaFoldDB" id="A0A6A4G9W7"/>
<sequence length="105" mass="12544">CPSPQQSKRVLEDTDHDLERSSRVRIIEKSDQWTRQEFGVLKRTINQLATCKAQLEDLSHAKNFLAEELERSMRELNQQAEANKEQELRFRDSFEEMKAERDFFK</sequence>
<reference evidence="2" key="1">
    <citation type="journal article" date="2019" name="Environ. Microbiol.">
        <title>Fungal ecological strategies reflected in gene transcription - a case study of two litter decomposers.</title>
        <authorList>
            <person name="Barbi F."/>
            <person name="Kohler A."/>
            <person name="Barry K."/>
            <person name="Baskaran P."/>
            <person name="Daum C."/>
            <person name="Fauchery L."/>
            <person name="Ihrmark K."/>
            <person name="Kuo A."/>
            <person name="LaButti K."/>
            <person name="Lipzen A."/>
            <person name="Morin E."/>
            <person name="Grigoriev I.V."/>
            <person name="Henrissat B."/>
            <person name="Lindahl B."/>
            <person name="Martin F."/>
        </authorList>
    </citation>
    <scope>NUCLEOTIDE SEQUENCE</scope>
    <source>
        <strain evidence="2">JB14</strain>
    </source>
</reference>
<evidence type="ECO:0000256" key="1">
    <source>
        <dbReference type="SAM" id="Coils"/>
    </source>
</evidence>
<evidence type="ECO:0000313" key="2">
    <source>
        <dbReference type="EMBL" id="KAE9382272.1"/>
    </source>
</evidence>
<keyword evidence="1" id="KW-0175">Coiled coil</keyword>
<accession>A0A6A4G9W7</accession>
<feature type="non-terminal residue" evidence="2">
    <location>
        <position position="1"/>
    </location>
</feature>
<organism evidence="2 3">
    <name type="scientific">Gymnopus androsaceus JB14</name>
    <dbReference type="NCBI Taxonomy" id="1447944"/>
    <lineage>
        <taxon>Eukaryota</taxon>
        <taxon>Fungi</taxon>
        <taxon>Dikarya</taxon>
        <taxon>Basidiomycota</taxon>
        <taxon>Agaricomycotina</taxon>
        <taxon>Agaricomycetes</taxon>
        <taxon>Agaricomycetidae</taxon>
        <taxon>Agaricales</taxon>
        <taxon>Marasmiineae</taxon>
        <taxon>Omphalotaceae</taxon>
        <taxon>Gymnopus</taxon>
    </lineage>
</organism>
<gene>
    <name evidence="2" type="ORF">BT96DRAFT_952302</name>
</gene>